<keyword evidence="8" id="KW-1185">Reference proteome</keyword>
<comment type="subcellular location">
    <subcellularLocation>
        <location evidence="1">Membrane</location>
        <topology evidence="1">Multi-pass membrane protein</topology>
    </subcellularLocation>
</comment>
<dbReference type="PANTHER" id="PTHR28628:SF4">
    <property type="entry name" value="TRANSMEMBRANE PROTEIN 88B"/>
    <property type="match status" value="1"/>
</dbReference>
<keyword evidence="5 6" id="KW-0472">Membrane</keyword>
<evidence type="ECO:0000256" key="6">
    <source>
        <dbReference type="SAM" id="Phobius"/>
    </source>
</evidence>
<dbReference type="Ensembl" id="ENSPTXT00000016080.1">
    <property type="protein sequence ID" value="ENSPTXP00000015601.1"/>
    <property type="gene ID" value="ENSPTXG00000010766.1"/>
</dbReference>
<keyword evidence="3 6" id="KW-0812">Transmembrane</keyword>
<dbReference type="GeneTree" id="ENSGT00940000163776"/>
<evidence type="ECO:0000256" key="3">
    <source>
        <dbReference type="ARBA" id="ARBA00022692"/>
    </source>
</evidence>
<dbReference type="InterPro" id="IPR033355">
    <property type="entry name" value="TMEM88"/>
</dbReference>
<reference evidence="7" key="2">
    <citation type="submission" date="2025-09" db="UniProtKB">
        <authorList>
            <consortium name="Ensembl"/>
        </authorList>
    </citation>
    <scope>IDENTIFICATION</scope>
</reference>
<evidence type="ECO:0000256" key="1">
    <source>
        <dbReference type="ARBA" id="ARBA00004141"/>
    </source>
</evidence>
<feature type="transmembrane region" description="Helical" evidence="6">
    <location>
        <begin position="88"/>
        <end position="109"/>
    </location>
</feature>
<accession>A0A670Z3I5</accession>
<gene>
    <name evidence="7" type="primary">TMEM88B</name>
</gene>
<evidence type="ECO:0000313" key="8">
    <source>
        <dbReference type="Proteomes" id="UP000472273"/>
    </source>
</evidence>
<name>A0A670Z3I5_PSETE</name>
<reference evidence="7" key="1">
    <citation type="submission" date="2025-08" db="UniProtKB">
        <authorList>
            <consortium name="Ensembl"/>
        </authorList>
    </citation>
    <scope>IDENTIFICATION</scope>
</reference>
<dbReference type="GO" id="GO:0005886">
    <property type="term" value="C:plasma membrane"/>
    <property type="evidence" value="ECO:0007669"/>
    <property type="project" value="TreeGrafter"/>
</dbReference>
<keyword evidence="4 6" id="KW-1133">Transmembrane helix</keyword>
<proteinExistence type="inferred from homology"/>
<evidence type="ECO:0000256" key="2">
    <source>
        <dbReference type="ARBA" id="ARBA00005734"/>
    </source>
</evidence>
<organism evidence="7 8">
    <name type="scientific">Pseudonaja textilis</name>
    <name type="common">Eastern brown snake</name>
    <dbReference type="NCBI Taxonomy" id="8673"/>
    <lineage>
        <taxon>Eukaryota</taxon>
        <taxon>Metazoa</taxon>
        <taxon>Chordata</taxon>
        <taxon>Craniata</taxon>
        <taxon>Vertebrata</taxon>
        <taxon>Euteleostomi</taxon>
        <taxon>Lepidosauria</taxon>
        <taxon>Squamata</taxon>
        <taxon>Bifurcata</taxon>
        <taxon>Unidentata</taxon>
        <taxon>Episquamata</taxon>
        <taxon>Toxicofera</taxon>
        <taxon>Serpentes</taxon>
        <taxon>Colubroidea</taxon>
        <taxon>Elapidae</taxon>
        <taxon>Hydrophiinae</taxon>
        <taxon>Pseudonaja</taxon>
    </lineage>
</organism>
<dbReference type="Proteomes" id="UP000472273">
    <property type="component" value="Unplaced"/>
</dbReference>
<dbReference type="PANTHER" id="PTHR28628">
    <property type="entry name" value="TRANSMEMBRANE PROTEIN 88-RELATED"/>
    <property type="match status" value="1"/>
</dbReference>
<feature type="transmembrane region" description="Helical" evidence="6">
    <location>
        <begin position="41"/>
        <end position="63"/>
    </location>
</feature>
<sequence length="169" mass="18807">MVGTPGEERPLLPMERRSTCGCWAWTCLVVAMNSLAFLLNFLLMAAIFSVVLLPAIVVVYFGFQCHSRVLHSTAYYCQTILDDNSSSALIILGFVIMSPLIVVSMALYCSLARRLHLFLCFQPCARAMYKGFIGSRCAVNPGNGWIQDKVDNIPRLQPSSISRPRLQVD</sequence>
<protein>
    <submittedName>
        <fullName evidence="7">Transmembrane protein 88B</fullName>
    </submittedName>
</protein>
<dbReference type="AlphaFoldDB" id="A0A670Z3I5"/>
<evidence type="ECO:0000313" key="7">
    <source>
        <dbReference type="Ensembl" id="ENSPTXP00000015601.1"/>
    </source>
</evidence>
<dbReference type="GO" id="GO:0030165">
    <property type="term" value="F:PDZ domain binding"/>
    <property type="evidence" value="ECO:0007669"/>
    <property type="project" value="TreeGrafter"/>
</dbReference>
<comment type="similarity">
    <text evidence="2">Belongs to the TMEM88 family.</text>
</comment>
<evidence type="ECO:0000256" key="4">
    <source>
        <dbReference type="ARBA" id="ARBA00022989"/>
    </source>
</evidence>
<evidence type="ECO:0000256" key="5">
    <source>
        <dbReference type="ARBA" id="ARBA00023136"/>
    </source>
</evidence>